<name>A0ABX1CTZ5_9SPHN</name>
<reference evidence="3 4" key="1">
    <citation type="submission" date="2020-03" db="EMBL/GenBank/DDBJ databases">
        <authorList>
            <person name="Wang L."/>
            <person name="He N."/>
            <person name="Li Y."/>
            <person name="Fang Y."/>
            <person name="Zhang F."/>
        </authorList>
    </citation>
    <scope>NUCLEOTIDE SEQUENCE [LARGE SCALE GENOMIC DNA]</scope>
    <source>
        <strain evidence="3 4">36D10-4-7</strain>
    </source>
</reference>
<feature type="domain" description="AMP-dependent synthetase/ligase" evidence="1">
    <location>
        <begin position="5"/>
        <end position="356"/>
    </location>
</feature>
<proteinExistence type="predicted"/>
<dbReference type="PROSITE" id="PS00455">
    <property type="entry name" value="AMP_BINDING"/>
    <property type="match status" value="1"/>
</dbReference>
<dbReference type="InterPro" id="IPR000873">
    <property type="entry name" value="AMP-dep_synth/lig_dom"/>
</dbReference>
<dbReference type="PANTHER" id="PTHR24096:SF323">
    <property type="entry name" value="BLR3536 PROTEIN"/>
    <property type="match status" value="1"/>
</dbReference>
<accession>A0ABX1CTZ5</accession>
<dbReference type="Pfam" id="PF13193">
    <property type="entry name" value="AMP-binding_C"/>
    <property type="match status" value="1"/>
</dbReference>
<dbReference type="Proteomes" id="UP000732399">
    <property type="component" value="Unassembled WGS sequence"/>
</dbReference>
<dbReference type="InterPro" id="IPR025110">
    <property type="entry name" value="AMP-bd_C"/>
</dbReference>
<feature type="domain" description="AMP-binding enzyme C-terminal" evidence="2">
    <location>
        <begin position="425"/>
        <end position="503"/>
    </location>
</feature>
<keyword evidence="4" id="KW-1185">Reference proteome</keyword>
<organism evidence="3 4">
    <name type="scientific">Sphingomonas corticis</name>
    <dbReference type="NCBI Taxonomy" id="2722791"/>
    <lineage>
        <taxon>Bacteria</taxon>
        <taxon>Pseudomonadati</taxon>
        <taxon>Pseudomonadota</taxon>
        <taxon>Alphaproteobacteria</taxon>
        <taxon>Sphingomonadales</taxon>
        <taxon>Sphingomonadaceae</taxon>
        <taxon>Sphingomonas</taxon>
    </lineage>
</organism>
<evidence type="ECO:0000259" key="2">
    <source>
        <dbReference type="Pfam" id="PF13193"/>
    </source>
</evidence>
<protein>
    <submittedName>
        <fullName evidence="3">Acyl-CoA synthetase</fullName>
    </submittedName>
</protein>
<dbReference type="InterPro" id="IPR045851">
    <property type="entry name" value="AMP-bd_C_sf"/>
</dbReference>
<evidence type="ECO:0000259" key="1">
    <source>
        <dbReference type="Pfam" id="PF00501"/>
    </source>
</evidence>
<dbReference type="PANTHER" id="PTHR24096">
    <property type="entry name" value="LONG-CHAIN-FATTY-ACID--COA LIGASE"/>
    <property type="match status" value="1"/>
</dbReference>
<gene>
    <name evidence="3" type="ORF">HBH26_12000</name>
</gene>
<comment type="caution">
    <text evidence="3">The sequence shown here is derived from an EMBL/GenBank/DDBJ whole genome shotgun (WGS) entry which is preliminary data.</text>
</comment>
<sequence length="528" mass="57998">MHPYKHAAATPDRAAYVMAATGETVTYGELERRANQGAHLLRALGLKRGDGIAVMMDNSPRYFEIMWATERAGVYVTCISSKLSADEAEYIIRDGNCRALVMSRATAGCAAALLPRVGDLARYMVDGIAPGYDSYEAARDAQPDTPIADPSCGQIMLYSSGTTGKPKGVRFPLSEQPYGENVSPLVMLGQALYGFTPDMVYLSPAPLYHAAPLRWSMAVQQLGGTVIVMERFDAEEALRLIERYQVTHAQWVPTHFVRMLKLPDDVRARYDMSSLKAVWHAAAPCPVPVKQAMIDWWGPIVGEYYAGTEGNGFHAISAAEWLTHRGSVGRNLTTITHIVGEDGEEAPARAEGTIYFEPKLDAQNSNAGAGFAYHNDPEKTREATDKHGWTTLGDVGWVDEDGYLYLTDRKSFMIISGGVNIYPAEIENLLVTHPKVADVAVIGAPHEEMGEEVVAVVQPRDMGEAGADLAAELTDFARRHLSHVKTPRRIDFRAELPRHDTGKLYKRLLRDEYWGKKTLVEGAAEAAA</sequence>
<dbReference type="EMBL" id="JAAVJH010000006">
    <property type="protein sequence ID" value="NJR79307.1"/>
    <property type="molecule type" value="Genomic_DNA"/>
</dbReference>
<dbReference type="RefSeq" id="WP_168134846.1">
    <property type="nucleotide sequence ID" value="NZ_JAAVJH010000006.1"/>
</dbReference>
<dbReference type="Pfam" id="PF00501">
    <property type="entry name" value="AMP-binding"/>
    <property type="match status" value="1"/>
</dbReference>
<dbReference type="Gene3D" id="3.40.50.12780">
    <property type="entry name" value="N-terminal domain of ligase-like"/>
    <property type="match status" value="1"/>
</dbReference>
<evidence type="ECO:0000313" key="3">
    <source>
        <dbReference type="EMBL" id="NJR79307.1"/>
    </source>
</evidence>
<dbReference type="SUPFAM" id="SSF56801">
    <property type="entry name" value="Acetyl-CoA synthetase-like"/>
    <property type="match status" value="1"/>
</dbReference>
<dbReference type="Gene3D" id="3.30.300.30">
    <property type="match status" value="1"/>
</dbReference>
<dbReference type="InterPro" id="IPR020845">
    <property type="entry name" value="AMP-binding_CS"/>
</dbReference>
<dbReference type="InterPro" id="IPR042099">
    <property type="entry name" value="ANL_N_sf"/>
</dbReference>
<evidence type="ECO:0000313" key="4">
    <source>
        <dbReference type="Proteomes" id="UP000732399"/>
    </source>
</evidence>